<protein>
    <recommendedName>
        <fullName evidence="1">Polysaccharide pyruvyl transferase domain-containing protein</fullName>
    </recommendedName>
</protein>
<reference evidence="3" key="1">
    <citation type="submission" date="2009-11" db="EMBL/GenBank/DDBJ databases">
        <title>The complete chromosome of Xylanimonas cellulosilytica DSM 15894.</title>
        <authorList>
            <consortium name="US DOE Joint Genome Institute (JGI-PGF)"/>
            <person name="Lucas S."/>
            <person name="Copeland A."/>
            <person name="Lapidus A."/>
            <person name="Glavina del Rio T."/>
            <person name="Dalin E."/>
            <person name="Tice H."/>
            <person name="Bruce D."/>
            <person name="Goodwin L."/>
            <person name="Pitluck S."/>
            <person name="Kyrpides N."/>
            <person name="Mavromatis K."/>
            <person name="Ivanova N."/>
            <person name="Mikhailova N."/>
            <person name="Foster B."/>
            <person name="Clum A."/>
            <person name="Brettin T."/>
            <person name="Detter J.C."/>
            <person name="Han C."/>
            <person name="Larimer F."/>
            <person name="Land M."/>
            <person name="Hauser L."/>
            <person name="Markowitz V."/>
            <person name="Cheng J.F."/>
            <person name="Hugenholtz P."/>
            <person name="Woyke T."/>
            <person name="Wu D."/>
            <person name="Gehrich-Schroeter G."/>
            <person name="Schneider S."/>
            <person name="Pukall S.R."/>
            <person name="Klenk H.P."/>
            <person name="Eisen J.A."/>
        </authorList>
    </citation>
    <scope>NUCLEOTIDE SEQUENCE [LARGE SCALE GENOMIC DNA]</scope>
    <source>
        <strain evidence="3">DSM 15894 / CECT 5975 / LMG 20990 / XIL07</strain>
    </source>
</reference>
<dbReference type="HOGENOM" id="CLU_025617_1_0_11"/>
<sequence>MLPARFQSRVIKRELGRRITEFAERRIPLVRLFDANGRLIDRTADRFGAFVVGSDQVWRPEYSDIRSFLLDFLPEDDTRPKFSYAASFGVDAPNYSAEDNSDYSRLAQRMSGVSVREKSGVSVAGDMWGVDAVQHVDPTMLISRAEYALLAQEATDPVHRGQVVSYVLDRTQLSIETEESVSVELGEPCLRLMPDAPSSIKEMRERPHLFQRPSVEAWVGAIHGARFLVTDSFHGVVFAILGNVPFVAVCNRKRGATRFESLLSTFGLMDRMVEPGTVLTCEDLASPIDWDRVNERLADERARSLEYLRSMLSPADEFARDAVAVTASR</sequence>
<dbReference type="Proteomes" id="UP000002255">
    <property type="component" value="Chromosome"/>
</dbReference>
<feature type="domain" description="Polysaccharide pyruvyl transferase" evidence="1">
    <location>
        <begin position="49"/>
        <end position="249"/>
    </location>
</feature>
<dbReference type="KEGG" id="xce:Xcel_2894"/>
<name>D1BYN3_XYLCX</name>
<organism evidence="2 3">
    <name type="scientific">Xylanimonas cellulosilytica (strain DSM 15894 / JCM 12276 / CECT 5975 / KCTC 9989 / LMG 20990 / NBRC 107835 / XIL07)</name>
    <dbReference type="NCBI Taxonomy" id="446471"/>
    <lineage>
        <taxon>Bacteria</taxon>
        <taxon>Bacillati</taxon>
        <taxon>Actinomycetota</taxon>
        <taxon>Actinomycetes</taxon>
        <taxon>Micrococcales</taxon>
        <taxon>Promicromonosporaceae</taxon>
        <taxon>Xylanimonas</taxon>
    </lineage>
</organism>
<evidence type="ECO:0000313" key="3">
    <source>
        <dbReference type="Proteomes" id="UP000002255"/>
    </source>
</evidence>
<proteinExistence type="predicted"/>
<dbReference type="eggNOG" id="COG2327">
    <property type="taxonomic scope" value="Bacteria"/>
</dbReference>
<evidence type="ECO:0000259" key="1">
    <source>
        <dbReference type="Pfam" id="PF04230"/>
    </source>
</evidence>
<accession>D1BYN3</accession>
<keyword evidence="3" id="KW-1185">Reference proteome</keyword>
<reference evidence="2 3" key="2">
    <citation type="journal article" date="2010" name="Stand. Genomic Sci.">
        <title>Complete genome sequence of Xylanimonas cellulosilytica type strain (XIL07).</title>
        <authorList>
            <person name="Foster B."/>
            <person name="Pukall R."/>
            <person name="Abt B."/>
            <person name="Nolan M."/>
            <person name="Glavina Del Rio T."/>
            <person name="Chen F."/>
            <person name="Lucas S."/>
            <person name="Tice H."/>
            <person name="Pitluck S."/>
            <person name="Cheng J.-F."/>
            <person name="Chertkov O."/>
            <person name="Brettin T."/>
            <person name="Han C."/>
            <person name="Detter J.C."/>
            <person name="Bruce D."/>
            <person name="Goodwin L."/>
            <person name="Ivanova N."/>
            <person name="Mavromatis K."/>
            <person name="Pati A."/>
            <person name="Mikhailova N."/>
            <person name="Chen A."/>
            <person name="Palaniappan K."/>
            <person name="Land M."/>
            <person name="Hauser L."/>
            <person name="Chang Y.-J."/>
            <person name="Jeffries C.D."/>
            <person name="Chain P."/>
            <person name="Rohde M."/>
            <person name="Goeker M."/>
            <person name="Bristow J."/>
            <person name="Eisen J.A."/>
            <person name="Markowitz V."/>
            <person name="Hugenholtz P."/>
            <person name="Kyrpides N.C."/>
            <person name="Klenk H.-P."/>
            <person name="Lapidus A."/>
        </authorList>
    </citation>
    <scope>NUCLEOTIDE SEQUENCE [LARGE SCALE GENOMIC DNA]</scope>
    <source>
        <strain evidence="3">DSM 15894 / CECT 5975 / LMG 20990 / XIL07</strain>
    </source>
</reference>
<dbReference type="AlphaFoldDB" id="D1BYN3"/>
<dbReference type="Pfam" id="PF04230">
    <property type="entry name" value="PS_pyruv_trans"/>
    <property type="match status" value="1"/>
</dbReference>
<dbReference type="InterPro" id="IPR007345">
    <property type="entry name" value="Polysacch_pyruvyl_Trfase"/>
</dbReference>
<evidence type="ECO:0000313" key="2">
    <source>
        <dbReference type="EMBL" id="ACZ31905.1"/>
    </source>
</evidence>
<gene>
    <name evidence="2" type="ordered locus">Xcel_2894</name>
</gene>
<dbReference type="STRING" id="446471.Xcel_2894"/>
<dbReference type="EMBL" id="CP001821">
    <property type="protein sequence ID" value="ACZ31905.1"/>
    <property type="molecule type" value="Genomic_DNA"/>
</dbReference>